<comment type="caution">
    <text evidence="4">The sequence shown here is derived from an EMBL/GenBank/DDBJ whole genome shotgun (WGS) entry which is preliminary data.</text>
</comment>
<keyword evidence="5" id="KW-1185">Reference proteome</keyword>
<proteinExistence type="predicted"/>
<dbReference type="InterPro" id="IPR058620">
    <property type="entry name" value="YtrI_C"/>
</dbReference>
<feature type="coiled-coil region" evidence="1">
    <location>
        <begin position="45"/>
        <end position="72"/>
    </location>
</feature>
<protein>
    <recommendedName>
        <fullName evidence="3">Sporulation membrane protein YtrI C-terminal domain-containing protein</fullName>
    </recommendedName>
</protein>
<dbReference type="InterPro" id="IPR048198">
    <property type="entry name" value="YtrI"/>
</dbReference>
<keyword evidence="2" id="KW-1133">Transmembrane helix</keyword>
<dbReference type="NCBIfam" id="NF041479">
    <property type="entry name" value="spor_membprot_YtrI"/>
    <property type="match status" value="1"/>
</dbReference>
<feature type="transmembrane region" description="Helical" evidence="2">
    <location>
        <begin position="12"/>
        <end position="34"/>
    </location>
</feature>
<dbReference type="RefSeq" id="WP_088002861.1">
    <property type="nucleotide sequence ID" value="NZ_BMHB01000001.1"/>
</dbReference>
<dbReference type="OrthoDB" id="2691164at2"/>
<keyword evidence="2" id="KW-0812">Transmembrane</keyword>
<evidence type="ECO:0000259" key="3">
    <source>
        <dbReference type="Pfam" id="PF26347"/>
    </source>
</evidence>
<evidence type="ECO:0000313" key="4">
    <source>
        <dbReference type="EMBL" id="GGI10207.1"/>
    </source>
</evidence>
<organism evidence="4 5">
    <name type="scientific">Gottfriedia solisilvae</name>
    <dbReference type="NCBI Taxonomy" id="1516104"/>
    <lineage>
        <taxon>Bacteria</taxon>
        <taxon>Bacillati</taxon>
        <taxon>Bacillota</taxon>
        <taxon>Bacilli</taxon>
        <taxon>Bacillales</taxon>
        <taxon>Bacillaceae</taxon>
        <taxon>Gottfriedia</taxon>
    </lineage>
</organism>
<evidence type="ECO:0000256" key="1">
    <source>
        <dbReference type="SAM" id="Coils"/>
    </source>
</evidence>
<dbReference type="AlphaFoldDB" id="A0A8J3AE22"/>
<name>A0A8J3AE22_9BACI</name>
<reference evidence="5" key="1">
    <citation type="journal article" date="2019" name="Int. J. Syst. Evol. Microbiol.">
        <title>The Global Catalogue of Microorganisms (GCM) 10K type strain sequencing project: providing services to taxonomists for standard genome sequencing and annotation.</title>
        <authorList>
            <consortium name="The Broad Institute Genomics Platform"/>
            <consortium name="The Broad Institute Genome Sequencing Center for Infectious Disease"/>
            <person name="Wu L."/>
            <person name="Ma J."/>
        </authorList>
    </citation>
    <scope>NUCLEOTIDE SEQUENCE [LARGE SCALE GENOMIC DNA]</scope>
    <source>
        <strain evidence="5">CGMCC 1.14993</strain>
    </source>
</reference>
<dbReference type="EMBL" id="BMHB01000001">
    <property type="protein sequence ID" value="GGI10207.1"/>
    <property type="molecule type" value="Genomic_DNA"/>
</dbReference>
<gene>
    <name evidence="4" type="ORF">GCM10007380_01630</name>
</gene>
<accession>A0A8J3AE22</accession>
<sequence>MKAPPEKLSFGWAKFFAGIFFGSIISWMVFIYMYGVTQEQQVKIINELKDEKNDLIRDKNILMESQERLNEENKRNLTVQEIKVTIINEKQYSLNKFTRYQLIEDVQNDLSHLLTQDIRSVSRNRELLRRAIENKVYKKDDRRFKLLVDTIYFDTTLEITLKIRSTK</sequence>
<feature type="domain" description="Sporulation membrane protein YtrI C-terminal" evidence="3">
    <location>
        <begin position="80"/>
        <end position="164"/>
    </location>
</feature>
<evidence type="ECO:0000313" key="5">
    <source>
        <dbReference type="Proteomes" id="UP000626244"/>
    </source>
</evidence>
<dbReference type="Proteomes" id="UP000626244">
    <property type="component" value="Unassembled WGS sequence"/>
</dbReference>
<keyword evidence="2" id="KW-0472">Membrane</keyword>
<dbReference type="Pfam" id="PF26347">
    <property type="entry name" value="YtrI_sporulation"/>
    <property type="match status" value="1"/>
</dbReference>
<evidence type="ECO:0000256" key="2">
    <source>
        <dbReference type="SAM" id="Phobius"/>
    </source>
</evidence>
<keyword evidence="1" id="KW-0175">Coiled coil</keyword>